<dbReference type="GO" id="GO:0005635">
    <property type="term" value="C:nuclear envelope"/>
    <property type="evidence" value="ECO:0000318"/>
    <property type="project" value="GO_Central"/>
</dbReference>
<organism evidence="5 6">
    <name type="scientific">Lepisosteus oculatus</name>
    <name type="common">Spotted gar</name>
    <dbReference type="NCBI Taxonomy" id="7918"/>
    <lineage>
        <taxon>Eukaryota</taxon>
        <taxon>Metazoa</taxon>
        <taxon>Chordata</taxon>
        <taxon>Craniata</taxon>
        <taxon>Vertebrata</taxon>
        <taxon>Euteleostomi</taxon>
        <taxon>Actinopterygii</taxon>
        <taxon>Neopterygii</taxon>
        <taxon>Holostei</taxon>
        <taxon>Semionotiformes</taxon>
        <taxon>Lepisosteidae</taxon>
        <taxon>Lepisosteus</taxon>
    </lineage>
</organism>
<dbReference type="STRING" id="7918.ENSLOCP00000000657"/>
<name>W5LX00_LEPOC</name>
<proteinExistence type="predicted"/>
<keyword evidence="2 3" id="KW-0443">Lipid metabolism</keyword>
<dbReference type="GeneTree" id="ENSGT01030000234606"/>
<dbReference type="PANTHER" id="PTHR10728:SF39">
    <property type="entry name" value="CYTOSOLIC PHOSPHOLIPASE A2 GAMMA"/>
    <property type="match status" value="1"/>
</dbReference>
<protein>
    <recommendedName>
        <fullName evidence="4">PLA2c domain-containing protein</fullName>
    </recommendedName>
</protein>
<accession>W5LX00</accession>
<keyword evidence="6" id="KW-1185">Reference proteome</keyword>
<dbReference type="GO" id="GO:0005654">
    <property type="term" value="C:nucleoplasm"/>
    <property type="evidence" value="ECO:0000318"/>
    <property type="project" value="GO_Central"/>
</dbReference>
<reference evidence="5" key="3">
    <citation type="submission" date="2025-09" db="UniProtKB">
        <authorList>
            <consortium name="Ensembl"/>
        </authorList>
    </citation>
    <scope>IDENTIFICATION</scope>
</reference>
<dbReference type="Proteomes" id="UP000018468">
    <property type="component" value="Unassembled WGS sequence"/>
</dbReference>
<dbReference type="InParanoid" id="W5LX00"/>
<dbReference type="PROSITE" id="PS51210">
    <property type="entry name" value="PLA2C"/>
    <property type="match status" value="1"/>
</dbReference>
<reference evidence="6" key="1">
    <citation type="submission" date="2011-12" db="EMBL/GenBank/DDBJ databases">
        <title>The Draft Genome of Lepisosteus oculatus.</title>
        <authorList>
            <consortium name="The Broad Institute Genome Assembly &amp; Analysis Group"/>
            <consortium name="Computational R&amp;D Group"/>
            <consortium name="and Sequencing Platform"/>
            <person name="Di Palma F."/>
            <person name="Alfoldi J."/>
            <person name="Johnson J."/>
            <person name="Berlin A."/>
            <person name="Gnerre S."/>
            <person name="Jaffe D."/>
            <person name="MacCallum I."/>
            <person name="Young S."/>
            <person name="Walker B.J."/>
            <person name="Lander E.S."/>
            <person name="Lindblad-Toh K."/>
        </authorList>
    </citation>
    <scope>NUCLEOTIDE SEQUENCE [LARGE SCALE GENOMIC DNA]</scope>
</reference>
<dbReference type="OMA" id="VWCEITR"/>
<dbReference type="GO" id="GO:0005829">
    <property type="term" value="C:cytosol"/>
    <property type="evidence" value="ECO:0000318"/>
    <property type="project" value="GO_Central"/>
</dbReference>
<keyword evidence="3" id="KW-0442">Lipid degradation</keyword>
<dbReference type="GO" id="GO:0046475">
    <property type="term" value="P:glycerophospholipid catabolic process"/>
    <property type="evidence" value="ECO:0000318"/>
    <property type="project" value="GO_Central"/>
</dbReference>
<evidence type="ECO:0000259" key="4">
    <source>
        <dbReference type="PROSITE" id="PS51210"/>
    </source>
</evidence>
<sequence>MVALMGTLTELGAQNLLDTIMYLCGVSGSTWCLTSLYHNQTWSSELEKAEKEMVQRLTTGSFDCLKALARIMEAEKDENFSITDVFASTIVYDMVKQVDEKHFSKETDDEMNNPYPILAVVDKEQRQKDEYDRGVWCEITRHEVGYSGYGAFVETPFFGSRFAGGDVEELRDEMDILYLQGLSSSLLLHYR</sequence>
<reference evidence="5" key="2">
    <citation type="submission" date="2025-08" db="UniProtKB">
        <authorList>
            <consortium name="Ensembl"/>
        </authorList>
    </citation>
    <scope>IDENTIFICATION</scope>
</reference>
<evidence type="ECO:0000256" key="2">
    <source>
        <dbReference type="ARBA" id="ARBA00023098"/>
    </source>
</evidence>
<evidence type="ECO:0000313" key="6">
    <source>
        <dbReference type="Proteomes" id="UP000018468"/>
    </source>
</evidence>
<dbReference type="HOGENOM" id="CLU_1197225_0_0_1"/>
<dbReference type="SUPFAM" id="SSF52151">
    <property type="entry name" value="FabD/lysophospholipase-like"/>
    <property type="match status" value="1"/>
</dbReference>
<dbReference type="eggNOG" id="KOG1325">
    <property type="taxonomic scope" value="Eukaryota"/>
</dbReference>
<evidence type="ECO:0000256" key="1">
    <source>
        <dbReference type="ARBA" id="ARBA00022801"/>
    </source>
</evidence>
<keyword evidence="1 3" id="KW-0378">Hydrolase</keyword>
<dbReference type="Gene3D" id="3.40.1090.10">
    <property type="entry name" value="Cytosolic phospholipase A2 catalytic domain"/>
    <property type="match status" value="1"/>
</dbReference>
<dbReference type="InterPro" id="IPR002642">
    <property type="entry name" value="LysoPLipase_cat_dom"/>
</dbReference>
<dbReference type="AlphaFoldDB" id="W5LX00"/>
<dbReference type="Pfam" id="PF01735">
    <property type="entry name" value="PLA2_B"/>
    <property type="match status" value="1"/>
</dbReference>
<dbReference type="Bgee" id="ENSLOCG00000000598">
    <property type="expression patterns" value="Expressed in mesonephros and 9 other cell types or tissues"/>
</dbReference>
<dbReference type="GO" id="GO:0005509">
    <property type="term" value="F:calcium ion binding"/>
    <property type="evidence" value="ECO:0000318"/>
    <property type="project" value="GO_Central"/>
</dbReference>
<dbReference type="PANTHER" id="PTHR10728">
    <property type="entry name" value="CYTOSOLIC PHOSPHOLIPASE A2"/>
    <property type="match status" value="1"/>
</dbReference>
<evidence type="ECO:0000313" key="5">
    <source>
        <dbReference type="Ensembl" id="ENSLOCP00000000657.1"/>
    </source>
</evidence>
<feature type="domain" description="PLA2c" evidence="4">
    <location>
        <begin position="1"/>
        <end position="191"/>
    </location>
</feature>
<dbReference type="GO" id="GO:0005544">
    <property type="term" value="F:calcium-dependent phospholipid binding"/>
    <property type="evidence" value="ECO:0000318"/>
    <property type="project" value="GO_Central"/>
</dbReference>
<dbReference type="GO" id="GO:0047498">
    <property type="term" value="F:calcium-dependent phospholipase A2 activity"/>
    <property type="evidence" value="ECO:0000318"/>
    <property type="project" value="GO_Central"/>
</dbReference>
<dbReference type="Ensembl" id="ENSLOCT00000000660.1">
    <property type="protein sequence ID" value="ENSLOCP00000000657.1"/>
    <property type="gene ID" value="ENSLOCG00000000598.1"/>
</dbReference>
<dbReference type="InterPro" id="IPR016035">
    <property type="entry name" value="Acyl_Trfase/lysoPLipase"/>
</dbReference>
<evidence type="ECO:0000256" key="3">
    <source>
        <dbReference type="PROSITE-ProRule" id="PRU00555"/>
    </source>
</evidence>